<dbReference type="InterPro" id="IPR037396">
    <property type="entry name" value="FMN_HAD"/>
</dbReference>
<dbReference type="GO" id="GO:0016491">
    <property type="term" value="F:oxidoreductase activity"/>
    <property type="evidence" value="ECO:0007669"/>
    <property type="project" value="UniProtKB-KW"/>
</dbReference>
<keyword evidence="2" id="KW-0285">Flavoprotein</keyword>
<dbReference type="PROSITE" id="PS00557">
    <property type="entry name" value="FMN_HYDROXY_ACID_DH_1"/>
    <property type="match status" value="1"/>
</dbReference>
<proteinExistence type="inferred from homology"/>
<reference evidence="7 8" key="1">
    <citation type="submission" date="2023-07" db="EMBL/GenBank/DDBJ databases">
        <authorList>
            <person name="Girao M."/>
            <person name="Carvalho M.F."/>
        </authorList>
    </citation>
    <scope>NUCLEOTIDE SEQUENCE [LARGE SCALE GENOMIC DNA]</scope>
    <source>
        <strain evidence="7 8">YIM65754</strain>
    </source>
</reference>
<dbReference type="PROSITE" id="PS51349">
    <property type="entry name" value="FMN_HYDROXY_ACID_DH_2"/>
    <property type="match status" value="1"/>
</dbReference>
<dbReference type="PANTHER" id="PTHR10578:SF107">
    <property type="entry name" value="2-HYDROXYACID OXIDASE 1"/>
    <property type="match status" value="1"/>
</dbReference>
<dbReference type="EC" id="1.-.-.-" evidence="7"/>
<evidence type="ECO:0000256" key="3">
    <source>
        <dbReference type="ARBA" id="ARBA00022643"/>
    </source>
</evidence>
<comment type="caution">
    <text evidence="7">The sequence shown here is derived from an EMBL/GenBank/DDBJ whole genome shotgun (WGS) entry which is preliminary data.</text>
</comment>
<dbReference type="Proteomes" id="UP001336020">
    <property type="component" value="Unassembled WGS sequence"/>
</dbReference>
<dbReference type="InterPro" id="IPR013785">
    <property type="entry name" value="Aldolase_TIM"/>
</dbReference>
<feature type="domain" description="FMN hydroxy acid dehydrogenase" evidence="6">
    <location>
        <begin position="1"/>
        <end position="380"/>
    </location>
</feature>
<name>A0ABU7L6R7_9NOCA</name>
<keyword evidence="3" id="KW-0288">FMN</keyword>
<evidence type="ECO:0000256" key="4">
    <source>
        <dbReference type="ARBA" id="ARBA00023002"/>
    </source>
</evidence>
<organism evidence="7 8">
    <name type="scientific">Rhodococcus artemisiae</name>
    <dbReference type="NCBI Taxonomy" id="714159"/>
    <lineage>
        <taxon>Bacteria</taxon>
        <taxon>Bacillati</taxon>
        <taxon>Actinomycetota</taxon>
        <taxon>Actinomycetes</taxon>
        <taxon>Mycobacteriales</taxon>
        <taxon>Nocardiaceae</taxon>
        <taxon>Rhodococcus</taxon>
    </lineage>
</organism>
<dbReference type="InterPro" id="IPR012133">
    <property type="entry name" value="Alpha-hydoxy_acid_DH_FMN"/>
</dbReference>
<dbReference type="Gene3D" id="3.20.20.70">
    <property type="entry name" value="Aldolase class I"/>
    <property type="match status" value="1"/>
</dbReference>
<dbReference type="InterPro" id="IPR008259">
    <property type="entry name" value="FMN_hydac_DH_AS"/>
</dbReference>
<dbReference type="PIRSF" id="PIRSF000138">
    <property type="entry name" value="Al-hdrx_acd_dh"/>
    <property type="match status" value="1"/>
</dbReference>
<protein>
    <submittedName>
        <fullName evidence="7">Alpha-hydroxy acid oxidase</fullName>
        <ecNumber evidence="7">1.-.-.-</ecNumber>
    </submittedName>
</protein>
<evidence type="ECO:0000313" key="8">
    <source>
        <dbReference type="Proteomes" id="UP001336020"/>
    </source>
</evidence>
<dbReference type="RefSeq" id="WP_330132490.1">
    <property type="nucleotide sequence ID" value="NZ_JAUTXY010000002.1"/>
</dbReference>
<comment type="similarity">
    <text evidence="5">Belongs to the FMN-dependent alpha-hydroxy acid dehydrogenase family.</text>
</comment>
<dbReference type="EMBL" id="JAUTXY010000002">
    <property type="protein sequence ID" value="MEE2057240.1"/>
    <property type="molecule type" value="Genomic_DNA"/>
</dbReference>
<accession>A0ABU7L6R7</accession>
<dbReference type="InterPro" id="IPR000262">
    <property type="entry name" value="FMN-dep_DH"/>
</dbReference>
<keyword evidence="4 7" id="KW-0560">Oxidoreductase</keyword>
<evidence type="ECO:0000313" key="7">
    <source>
        <dbReference type="EMBL" id="MEE2057240.1"/>
    </source>
</evidence>
<evidence type="ECO:0000256" key="2">
    <source>
        <dbReference type="ARBA" id="ARBA00022630"/>
    </source>
</evidence>
<evidence type="ECO:0000256" key="5">
    <source>
        <dbReference type="ARBA" id="ARBA00024042"/>
    </source>
</evidence>
<gene>
    <name evidence="7" type="ORF">Q7514_06830</name>
</gene>
<dbReference type="SUPFAM" id="SSF51395">
    <property type="entry name" value="FMN-linked oxidoreductases"/>
    <property type="match status" value="1"/>
</dbReference>
<evidence type="ECO:0000259" key="6">
    <source>
        <dbReference type="PROSITE" id="PS51349"/>
    </source>
</evidence>
<dbReference type="PANTHER" id="PTHR10578">
    <property type="entry name" value="S -2-HYDROXY-ACID OXIDASE-RELATED"/>
    <property type="match status" value="1"/>
</dbReference>
<keyword evidence="8" id="KW-1185">Reference proteome</keyword>
<comment type="cofactor">
    <cofactor evidence="1">
        <name>FMN</name>
        <dbReference type="ChEBI" id="CHEBI:58210"/>
    </cofactor>
</comment>
<evidence type="ECO:0000256" key="1">
    <source>
        <dbReference type="ARBA" id="ARBA00001917"/>
    </source>
</evidence>
<dbReference type="CDD" id="cd02809">
    <property type="entry name" value="alpha_hydroxyacid_oxid_FMN"/>
    <property type="match status" value="1"/>
</dbReference>
<sequence length="394" mass="42107">MELERLLNLADVERAARRRLPAPVFDVIAGGAGDELTISANSLAFDEIKLRPRNLVDIAEVDTSTTVLGQRVSMPVLLGPAGYQRMAHRDAELAVARTAGKAGTAFALSTVSSYKLEDVAAEATGPKWFQLYFPPGGRSPEKVIRRAASAGFDALCVTIDTPTKGLRERDSRSNFSVPLRISPKLLAQTAIRPSWALDFVRGGVGRGTLGFNRKVLSMKEAGNALSSALRPVTEDDIRLVRELWDGPLVIKGVLRGDQAARLVDLGADGIVVSNHGGRQLDTATSTIEALPDVVEAVAGRTEVYLDGGVRRGTDVAKALALGARAVLIGRPYLYGLAVGGEAGVRRVLDIMQDETENALGLLGYTSVAEVERSCVVLPHERWRTPLQAVVAAVD</sequence>
<dbReference type="Pfam" id="PF01070">
    <property type="entry name" value="FMN_dh"/>
    <property type="match status" value="1"/>
</dbReference>